<evidence type="ECO:0000313" key="2">
    <source>
        <dbReference type="EMBL" id="MBP2411702.1"/>
    </source>
</evidence>
<name>A0ABS4YTI2_9MICC</name>
<proteinExistence type="predicted"/>
<feature type="transmembrane region" description="Helical" evidence="1">
    <location>
        <begin position="49"/>
        <end position="70"/>
    </location>
</feature>
<keyword evidence="1" id="KW-0812">Transmembrane</keyword>
<dbReference type="RefSeq" id="WP_209676995.1">
    <property type="nucleotide sequence ID" value="NZ_JAGIOI010000001.1"/>
</dbReference>
<keyword evidence="3" id="KW-1185">Reference proteome</keyword>
<keyword evidence="1" id="KW-0472">Membrane</keyword>
<keyword evidence="1" id="KW-1133">Transmembrane helix</keyword>
<dbReference type="EMBL" id="JAGIOI010000001">
    <property type="protein sequence ID" value="MBP2411702.1"/>
    <property type="molecule type" value="Genomic_DNA"/>
</dbReference>
<protein>
    <submittedName>
        <fullName evidence="2">Uncharacterized protein</fullName>
    </submittedName>
</protein>
<evidence type="ECO:0000256" key="1">
    <source>
        <dbReference type="SAM" id="Phobius"/>
    </source>
</evidence>
<comment type="caution">
    <text evidence="2">The sequence shown here is derived from an EMBL/GenBank/DDBJ whole genome shotgun (WGS) entry which is preliminary data.</text>
</comment>
<dbReference type="Proteomes" id="UP000711614">
    <property type="component" value="Unassembled WGS sequence"/>
</dbReference>
<reference evidence="2 3" key="1">
    <citation type="submission" date="2021-03" db="EMBL/GenBank/DDBJ databases">
        <title>Sequencing the genomes of 1000 actinobacteria strains.</title>
        <authorList>
            <person name="Klenk H.-P."/>
        </authorList>
    </citation>
    <scope>NUCLEOTIDE SEQUENCE [LARGE SCALE GENOMIC DNA]</scope>
    <source>
        <strain evidence="2 3">DSM 16005</strain>
    </source>
</reference>
<evidence type="ECO:0000313" key="3">
    <source>
        <dbReference type="Proteomes" id="UP000711614"/>
    </source>
</evidence>
<gene>
    <name evidence="2" type="ORF">JOF48_000501</name>
</gene>
<sequence>MRTIWHSASTGRRFLAFVVAALLLAGLAATAFAWFATVHGSDAFTIAMGWGRILLQLSAGTALAAVPIIYTRPKKRDSGR</sequence>
<accession>A0ABS4YTI2</accession>
<organism evidence="2 3">
    <name type="scientific">Arthrobacter stackebrandtii</name>
    <dbReference type="NCBI Taxonomy" id="272161"/>
    <lineage>
        <taxon>Bacteria</taxon>
        <taxon>Bacillati</taxon>
        <taxon>Actinomycetota</taxon>
        <taxon>Actinomycetes</taxon>
        <taxon>Micrococcales</taxon>
        <taxon>Micrococcaceae</taxon>
        <taxon>Arthrobacter</taxon>
    </lineage>
</organism>